<dbReference type="EMBL" id="AP022839">
    <property type="protein sequence ID" value="BCA95109.1"/>
    <property type="molecule type" value="Genomic_DNA"/>
</dbReference>
<evidence type="ECO:0000313" key="2">
    <source>
        <dbReference type="EMBL" id="BCA95109.1"/>
    </source>
</evidence>
<protein>
    <recommendedName>
        <fullName evidence="4">Transmembrane protein</fullName>
    </recommendedName>
</protein>
<proteinExistence type="predicted"/>
<dbReference type="RefSeq" id="WP_173236800.1">
    <property type="nucleotide sequence ID" value="NZ_AP022839.1"/>
</dbReference>
<gene>
    <name evidence="2" type="ORF">TUM19329_14700</name>
</gene>
<keyword evidence="1" id="KW-0812">Transmembrane</keyword>
<organism evidence="2 3">
    <name type="scientific">Legionella antarctica</name>
    <dbReference type="NCBI Taxonomy" id="2708020"/>
    <lineage>
        <taxon>Bacteria</taxon>
        <taxon>Pseudomonadati</taxon>
        <taxon>Pseudomonadota</taxon>
        <taxon>Gammaproteobacteria</taxon>
        <taxon>Legionellales</taxon>
        <taxon>Legionellaceae</taxon>
        <taxon>Legionella</taxon>
    </lineage>
</organism>
<sequence length="145" mass="14819">MSVERSIQKGISDFTFIIGRGLMYGGGAGLLVMAVVGTVAIDLVILAAAERNHNSFLTGFVLGSMFSRGNVDPVPLLIASPITSIIAVVLSVALGVSGVGVGILIGWGVAASLLAIGYGLEQLSKAIAPEPEPDEDLGNCFSPCF</sequence>
<feature type="transmembrane region" description="Helical" evidence="1">
    <location>
        <begin position="74"/>
        <end position="94"/>
    </location>
</feature>
<keyword evidence="1" id="KW-0472">Membrane</keyword>
<evidence type="ECO:0000256" key="1">
    <source>
        <dbReference type="SAM" id="Phobius"/>
    </source>
</evidence>
<evidence type="ECO:0000313" key="3">
    <source>
        <dbReference type="Proteomes" id="UP000502894"/>
    </source>
</evidence>
<feature type="transmembrane region" description="Helical" evidence="1">
    <location>
        <begin position="21"/>
        <end position="49"/>
    </location>
</feature>
<dbReference type="KEGG" id="lant:TUM19329_14700"/>
<keyword evidence="1" id="KW-1133">Transmembrane helix</keyword>
<accession>A0A6F8T3T7</accession>
<name>A0A6F8T3T7_9GAMM</name>
<reference evidence="2" key="1">
    <citation type="journal article" date="2020" name="Microbiol. Resour. Announc.">
        <title>Complete Genome Sequence of Novel Psychrotolerant Legionella Strain TUM19329, Isolated from Antarctic Lake Sediment.</title>
        <authorList>
            <person name="Shimada S."/>
            <person name="Nakai R."/>
            <person name="Aoki K."/>
            <person name="Shimoeda N."/>
            <person name="Ohno G."/>
            <person name="Miyazaki Y."/>
            <person name="Kudoh S."/>
            <person name="Imura S."/>
            <person name="Watanabe K."/>
            <person name="Ishii Y."/>
            <person name="Tateda K."/>
        </authorList>
    </citation>
    <scope>NUCLEOTIDE SEQUENCE [LARGE SCALE GENOMIC DNA]</scope>
    <source>
        <strain evidence="2">TUM19329</strain>
    </source>
</reference>
<dbReference type="Proteomes" id="UP000502894">
    <property type="component" value="Chromosome"/>
</dbReference>
<feature type="transmembrane region" description="Helical" evidence="1">
    <location>
        <begin position="101"/>
        <end position="120"/>
    </location>
</feature>
<evidence type="ECO:0008006" key="4">
    <source>
        <dbReference type="Google" id="ProtNLM"/>
    </source>
</evidence>
<dbReference type="AlphaFoldDB" id="A0A6F8T3T7"/>
<keyword evidence="3" id="KW-1185">Reference proteome</keyword>